<keyword evidence="3" id="KW-0812">Transmembrane</keyword>
<feature type="transmembrane region" description="Helical" evidence="3">
    <location>
        <begin position="29"/>
        <end position="47"/>
    </location>
</feature>
<dbReference type="InterPro" id="IPR013766">
    <property type="entry name" value="Thioredoxin_domain"/>
</dbReference>
<dbReference type="PANTHER" id="PTHR45672:SF3">
    <property type="entry name" value="THIOREDOXIN DOMAIN-CONTAINING PROTEIN 5"/>
    <property type="match status" value="1"/>
</dbReference>
<dbReference type="EMBL" id="OP765507">
    <property type="protein sequence ID" value="UZT28849.1"/>
    <property type="molecule type" value="Genomic_DNA"/>
</dbReference>
<dbReference type="InterPro" id="IPR017937">
    <property type="entry name" value="Thioredoxin_CS"/>
</dbReference>
<dbReference type="InterPro" id="IPR036249">
    <property type="entry name" value="Thioredoxin-like_sf"/>
</dbReference>
<name>A0A9E8G3V8_9VIRU</name>
<dbReference type="GO" id="GO:0006457">
    <property type="term" value="P:protein folding"/>
    <property type="evidence" value="ECO:0007669"/>
    <property type="project" value="TreeGrafter"/>
</dbReference>
<reference evidence="5" key="1">
    <citation type="submission" date="2022-10" db="EMBL/GenBank/DDBJ databases">
        <title>Genomics discovery of giant fungal viruses from subsurface oceanic crustal fluids.</title>
        <authorList>
            <person name="Bhattacharjee A.S."/>
            <person name="Schulz F."/>
            <person name="Woyke T."/>
            <person name="Orcutt B.N."/>
            <person name="Matinez Martinez J."/>
        </authorList>
    </citation>
    <scope>NUCLEOTIDE SEQUENCE</scope>
    <source>
        <strain evidence="5">VSAG1.JdFR</strain>
        <strain evidence="6">VSAG8.JdFR</strain>
    </source>
</reference>
<dbReference type="EMBL" id="OP765584">
    <property type="protein sequence ID" value="UZT29192.1"/>
    <property type="molecule type" value="Genomic_DNA"/>
</dbReference>
<feature type="domain" description="Thioredoxin" evidence="4">
    <location>
        <begin position="45"/>
        <end position="166"/>
    </location>
</feature>
<organism evidence="5">
    <name type="scientific">Nucleocytoviricota sp</name>
    <dbReference type="NCBI Taxonomy" id="2809609"/>
    <lineage>
        <taxon>Viruses</taxon>
        <taxon>Varidnaviria</taxon>
        <taxon>Bamfordvirae</taxon>
        <taxon>Nucleocytoviricota</taxon>
    </lineage>
</organism>
<proteinExistence type="inferred from homology"/>
<evidence type="ECO:0000313" key="5">
    <source>
        <dbReference type="EMBL" id="UZT28849.1"/>
    </source>
</evidence>
<keyword evidence="3" id="KW-0472">Membrane</keyword>
<dbReference type="GO" id="GO:0003756">
    <property type="term" value="F:protein disulfide isomerase activity"/>
    <property type="evidence" value="ECO:0007669"/>
    <property type="project" value="TreeGrafter"/>
</dbReference>
<keyword evidence="5" id="KW-0413">Isomerase</keyword>
<evidence type="ECO:0000256" key="2">
    <source>
        <dbReference type="ARBA" id="ARBA00022729"/>
    </source>
</evidence>
<evidence type="ECO:0000256" key="1">
    <source>
        <dbReference type="ARBA" id="ARBA00006347"/>
    </source>
</evidence>
<keyword evidence="2" id="KW-0732">Signal</keyword>
<dbReference type="Gene3D" id="3.40.30.10">
    <property type="entry name" value="Glutaredoxin"/>
    <property type="match status" value="1"/>
</dbReference>
<sequence>MDKLSNLKKTISNNIISSINDIKSKPESLILPIFIILLFSIISYILFSKNIKEFINKKFVLNKEFVNKNTDNNNNATIIYFYTEWCPYCKKSRPEWNSFKDLVDLQSFKETLTLKEVDCDKNPEIADNYKIEGYPTIKLIYNGEVYDYDAKPESKTLLQFVESIIYQN</sequence>
<evidence type="ECO:0000256" key="3">
    <source>
        <dbReference type="SAM" id="Phobius"/>
    </source>
</evidence>
<evidence type="ECO:0000259" key="4">
    <source>
        <dbReference type="PROSITE" id="PS51352"/>
    </source>
</evidence>
<keyword evidence="3" id="KW-1133">Transmembrane helix</keyword>
<dbReference type="SUPFAM" id="SSF52833">
    <property type="entry name" value="Thioredoxin-like"/>
    <property type="match status" value="1"/>
</dbReference>
<comment type="similarity">
    <text evidence="1">Belongs to the protein disulfide isomerase family.</text>
</comment>
<dbReference type="Pfam" id="PF00085">
    <property type="entry name" value="Thioredoxin"/>
    <property type="match status" value="1"/>
</dbReference>
<protein>
    <submittedName>
        <fullName evidence="5">Protein disulfide Isomerase</fullName>
    </submittedName>
</protein>
<dbReference type="InterPro" id="IPR051063">
    <property type="entry name" value="PDI"/>
</dbReference>
<evidence type="ECO:0000313" key="6">
    <source>
        <dbReference type="EMBL" id="UZT29192.1"/>
    </source>
</evidence>
<dbReference type="PROSITE" id="PS00194">
    <property type="entry name" value="THIOREDOXIN_1"/>
    <property type="match status" value="1"/>
</dbReference>
<accession>A0A9E8G3V8</accession>
<dbReference type="CDD" id="cd02961">
    <property type="entry name" value="PDI_a_family"/>
    <property type="match status" value="1"/>
</dbReference>
<dbReference type="PANTHER" id="PTHR45672">
    <property type="entry name" value="PROTEIN DISULFIDE-ISOMERASE C17H9.14C-RELATED"/>
    <property type="match status" value="1"/>
</dbReference>
<dbReference type="PROSITE" id="PS51352">
    <property type="entry name" value="THIOREDOXIN_2"/>
    <property type="match status" value="1"/>
</dbReference>